<comment type="caution">
    <text evidence="1">The sequence shown here is derived from an EMBL/GenBank/DDBJ whole genome shotgun (WGS) entry which is preliminary data.</text>
</comment>
<sequence length="22" mass="2153">FGVLSGLAATGFESGKKNVVDG</sequence>
<feature type="non-terminal residue" evidence="1">
    <location>
        <position position="1"/>
    </location>
</feature>
<dbReference type="EMBL" id="LAZR01043446">
    <property type="protein sequence ID" value="KKL07061.1"/>
    <property type="molecule type" value="Genomic_DNA"/>
</dbReference>
<protein>
    <submittedName>
        <fullName evidence="1">Uncharacterized protein</fullName>
    </submittedName>
</protein>
<organism evidence="1">
    <name type="scientific">marine sediment metagenome</name>
    <dbReference type="NCBI Taxonomy" id="412755"/>
    <lineage>
        <taxon>unclassified sequences</taxon>
        <taxon>metagenomes</taxon>
        <taxon>ecological metagenomes</taxon>
    </lineage>
</organism>
<dbReference type="AlphaFoldDB" id="A0A0F9CN20"/>
<name>A0A0F9CN20_9ZZZZ</name>
<reference evidence="1" key="1">
    <citation type="journal article" date="2015" name="Nature">
        <title>Complex archaea that bridge the gap between prokaryotes and eukaryotes.</title>
        <authorList>
            <person name="Spang A."/>
            <person name="Saw J.H."/>
            <person name="Jorgensen S.L."/>
            <person name="Zaremba-Niedzwiedzka K."/>
            <person name="Martijn J."/>
            <person name="Lind A.E."/>
            <person name="van Eijk R."/>
            <person name="Schleper C."/>
            <person name="Guy L."/>
            <person name="Ettema T.J."/>
        </authorList>
    </citation>
    <scope>NUCLEOTIDE SEQUENCE</scope>
</reference>
<proteinExistence type="predicted"/>
<gene>
    <name evidence="1" type="ORF">LCGC14_2589760</name>
</gene>
<accession>A0A0F9CN20</accession>
<evidence type="ECO:0000313" key="1">
    <source>
        <dbReference type="EMBL" id="KKL07061.1"/>
    </source>
</evidence>